<reference evidence="4" key="1">
    <citation type="submission" date="2021-01" db="EMBL/GenBank/DDBJ databases">
        <authorList>
            <person name="Li R."/>
            <person name="Bekaert M."/>
        </authorList>
    </citation>
    <scope>NUCLEOTIDE SEQUENCE</scope>
    <source>
        <strain evidence="4">Farmed</strain>
    </source>
</reference>
<dbReference type="EC" id="3.1.1.-" evidence="4"/>
<feature type="compositionally biased region" description="Acidic residues" evidence="2">
    <location>
        <begin position="26"/>
        <end position="41"/>
    </location>
</feature>
<dbReference type="PANTHER" id="PTHR23509:SF48">
    <property type="entry name" value="INTRACELLULAR PHOSPHOLIPASE A1"/>
    <property type="match status" value="1"/>
</dbReference>
<feature type="compositionally biased region" description="Polar residues" evidence="2">
    <location>
        <begin position="663"/>
        <end position="691"/>
    </location>
</feature>
<dbReference type="GO" id="GO:0046872">
    <property type="term" value="F:metal ion binding"/>
    <property type="evidence" value="ECO:0007669"/>
    <property type="project" value="InterPro"/>
</dbReference>
<dbReference type="PROSITE" id="PS51043">
    <property type="entry name" value="DDHD"/>
    <property type="match status" value="1"/>
</dbReference>
<evidence type="ECO:0000313" key="5">
    <source>
        <dbReference type="Proteomes" id="UP000597762"/>
    </source>
</evidence>
<evidence type="ECO:0000259" key="3">
    <source>
        <dbReference type="PROSITE" id="PS51043"/>
    </source>
</evidence>
<dbReference type="InterPro" id="IPR058055">
    <property type="entry name" value="PA-PLA1"/>
</dbReference>
<feature type="compositionally biased region" description="Low complexity" evidence="2">
    <location>
        <begin position="118"/>
        <end position="129"/>
    </location>
</feature>
<comment type="caution">
    <text evidence="4">The sequence shown here is derived from an EMBL/GenBank/DDBJ whole genome shotgun (WGS) entry which is preliminary data.</text>
</comment>
<sequence length="799" mass="91247">MNPLSSFMSYFAAGHDDNNRQQHINDDDEEEEEEESEEEKEHEEKEEAKEKEKGDNKDGERRRNETVKDSTTRLESDIVVVVDDGNEEVSSIGLTVKEDEEEEVDDARGSDSGQSCGARATSPTPTTSRWPRRQPQPPPAHLKKYLFPKSETVEEIHPEDVRWMYRDASKKKWIPFIGYDSLRVEFKYRELVVTASDPDKTVEMIVVRGGLYEVDVISRKCYPLFWSGDTADVIRGVWFYEDTWQPLDEETAVHIESEHLVKFLGHMVQVDLTDSGNNKLSKPVVHRVSFTDFHVEWKLPTEVYMFSDSTPSKIVRSVSQSLGFQKTGTKLSRGYCDEAKMDDKPPDITHLVFVVHGIGQKMDTGNIIRRCNELRDTVDRLKKKYFPKLDNINQRVEFLPVEWRSNLQLDGDTVEHITPQKVKGLRTILNSSAMDILYYTSPLYRAEITHGLQSELNRLYTMFCVRNPYFHSNAGKVSIAAHSLGAVITYDIIISWNPIKLYDQFVTSLIVDKLTQLDEKREQIKGSSHLLSDLDEARVRVSEIESQLTTLQEQQQKGSQSLKFKVENLFCLGSPLAVFLALRGVPLHGCDSSGQPNIIPPEFCRRLFNIYHPADPIAYRLEPLIYKHYASILPVEIHRCDSALKRPYSECVRRVSAPESFPGSVSEQNIASSESELENTGTETESDSASLPKQAGFSFGNMFLTFIKKSPSENLSPELKELKKMENEAKELEEMGPEPIPTCSLANAPKLNYRMDFQLKESSFESSYLSVLTSHTAYWSNQDVAFFILNHIYPELQES</sequence>
<dbReference type="Pfam" id="PF02862">
    <property type="entry name" value="DDHD"/>
    <property type="match status" value="1"/>
</dbReference>
<evidence type="ECO:0000256" key="1">
    <source>
        <dbReference type="ARBA" id="ARBA00038464"/>
    </source>
</evidence>
<feature type="region of interest" description="Disordered" evidence="2">
    <location>
        <begin position="659"/>
        <end position="693"/>
    </location>
</feature>
<dbReference type="GO" id="GO:0005737">
    <property type="term" value="C:cytoplasm"/>
    <property type="evidence" value="ECO:0007669"/>
    <property type="project" value="TreeGrafter"/>
</dbReference>
<dbReference type="GO" id="GO:0004620">
    <property type="term" value="F:phospholipase activity"/>
    <property type="evidence" value="ECO:0007669"/>
    <property type="project" value="TreeGrafter"/>
</dbReference>
<dbReference type="SMART" id="SM01127">
    <property type="entry name" value="DDHD"/>
    <property type="match status" value="1"/>
</dbReference>
<feature type="domain" description="DDHD" evidence="3">
    <location>
        <begin position="562"/>
        <end position="794"/>
    </location>
</feature>
<dbReference type="OrthoDB" id="431378at2759"/>
<dbReference type="Pfam" id="PF23463">
    <property type="entry name" value="WWE_2"/>
    <property type="match status" value="1"/>
</dbReference>
<organism evidence="4 5">
    <name type="scientific">Acanthosepion pharaonis</name>
    <name type="common">Pharaoh cuttlefish</name>
    <name type="synonym">Sepia pharaonis</name>
    <dbReference type="NCBI Taxonomy" id="158019"/>
    <lineage>
        <taxon>Eukaryota</taxon>
        <taxon>Metazoa</taxon>
        <taxon>Spiralia</taxon>
        <taxon>Lophotrochozoa</taxon>
        <taxon>Mollusca</taxon>
        <taxon>Cephalopoda</taxon>
        <taxon>Coleoidea</taxon>
        <taxon>Decapodiformes</taxon>
        <taxon>Sepiida</taxon>
        <taxon>Sepiina</taxon>
        <taxon>Sepiidae</taxon>
        <taxon>Acanthosepion</taxon>
    </lineage>
</organism>
<dbReference type="AlphaFoldDB" id="A0A812C762"/>
<accession>A0A812C762</accession>
<comment type="similarity">
    <text evidence="1">Belongs to the PA-PLA1 family.</text>
</comment>
<keyword evidence="5" id="KW-1185">Reference proteome</keyword>
<dbReference type="Proteomes" id="UP000597762">
    <property type="component" value="Unassembled WGS sequence"/>
</dbReference>
<feature type="compositionally biased region" description="Basic and acidic residues" evidence="2">
    <location>
        <begin position="14"/>
        <end position="25"/>
    </location>
</feature>
<gene>
    <name evidence="4" type="ORF">SPHA_30766</name>
</gene>
<evidence type="ECO:0000313" key="4">
    <source>
        <dbReference type="EMBL" id="CAE1257491.1"/>
    </source>
</evidence>
<name>A0A812C762_ACAPH</name>
<feature type="region of interest" description="Disordered" evidence="2">
    <location>
        <begin position="1"/>
        <end position="145"/>
    </location>
</feature>
<keyword evidence="4" id="KW-0378">Hydrolase</keyword>
<evidence type="ECO:0000256" key="2">
    <source>
        <dbReference type="SAM" id="MobiDB-lite"/>
    </source>
</evidence>
<proteinExistence type="inferred from homology"/>
<feature type="compositionally biased region" description="Basic and acidic residues" evidence="2">
    <location>
        <begin position="42"/>
        <end position="76"/>
    </location>
</feature>
<protein>
    <submittedName>
        <fullName evidence="4">DDHD1</fullName>
        <ecNumber evidence="4">3.1.1.-</ecNumber>
    </submittedName>
</protein>
<dbReference type="EMBL" id="CAHIKZ030001243">
    <property type="protein sequence ID" value="CAE1257491.1"/>
    <property type="molecule type" value="Genomic_DNA"/>
</dbReference>
<dbReference type="PANTHER" id="PTHR23509">
    <property type="entry name" value="PA-PL1 PHOSPHOLIPASE FAMILY"/>
    <property type="match status" value="1"/>
</dbReference>
<dbReference type="InterPro" id="IPR004177">
    <property type="entry name" value="DDHD_dom"/>
</dbReference>
<dbReference type="InterPro" id="IPR057826">
    <property type="entry name" value="WWE_C20G8.02"/>
</dbReference>